<feature type="region of interest" description="Disordered" evidence="1">
    <location>
        <begin position="258"/>
        <end position="291"/>
    </location>
</feature>
<name>A0A9P3GRF6_9APHY</name>
<comment type="caution">
    <text evidence="2">The sequence shown here is derived from an EMBL/GenBank/DDBJ whole genome shotgun (WGS) entry which is preliminary data.</text>
</comment>
<feature type="region of interest" description="Disordered" evidence="1">
    <location>
        <begin position="307"/>
        <end position="329"/>
    </location>
</feature>
<dbReference type="EMBL" id="BPQB01000157">
    <property type="protein sequence ID" value="GJF00474.1"/>
    <property type="molecule type" value="Genomic_DNA"/>
</dbReference>
<dbReference type="Proteomes" id="UP000703269">
    <property type="component" value="Unassembled WGS sequence"/>
</dbReference>
<evidence type="ECO:0000313" key="2">
    <source>
        <dbReference type="EMBL" id="GJF00474.1"/>
    </source>
</evidence>
<protein>
    <submittedName>
        <fullName evidence="2">Uncharacterized protein</fullName>
    </submittedName>
</protein>
<keyword evidence="3" id="KW-1185">Reference proteome</keyword>
<feature type="region of interest" description="Disordered" evidence="1">
    <location>
        <begin position="435"/>
        <end position="465"/>
    </location>
</feature>
<organism evidence="2 3">
    <name type="scientific">Phanerochaete sordida</name>
    <dbReference type="NCBI Taxonomy" id="48140"/>
    <lineage>
        <taxon>Eukaryota</taxon>
        <taxon>Fungi</taxon>
        <taxon>Dikarya</taxon>
        <taxon>Basidiomycota</taxon>
        <taxon>Agaricomycotina</taxon>
        <taxon>Agaricomycetes</taxon>
        <taxon>Polyporales</taxon>
        <taxon>Phanerochaetaceae</taxon>
        <taxon>Phanerochaete</taxon>
    </lineage>
</organism>
<sequence length="785" mass="88374">MFVPENNHYNSTLLAPLSVWATPIVEYLEESKSKRKTYGLSADAVKEWHKLEDCLHHCQHVLTCWGRMLFPTDIVQPRSPSSYRFDARFATHRDAKRAIGLARAAFLPLAAIVSYFICRLDHDIPAFERSFDDHGNQTVCWHSMSWRCRLPELGVMHPTTVDLLSSSWVGDPSWSQRRVGAFVDLTSSDSVQWLHDYRSIKRVAAESLPIWLFYGDRPEKCTTERIAQDIYLPLRAQVEVALCQRELSIFLLHSDSIRPEGPSSQSTADGPQPPALAPDVPEPESGSRQHSGEDIWEFLKRDANQTSQKMMNESDGVRQRRQHREQAEREKTYPTLKGPRVYHWVRTQGYWIRRRVEPMKYRALWDATQPDHRRYNSVTNEWDVSLLLGPGEVDSSYEGWDAEVTLSTSSARFEEDFGDDEDVATIGLDVADGRSRSRSNTVGVRDRIRSQSPRHSQHGLHATSLRSPEHDLTGCVALVPEASVVNKDIYSDVTAPVEELLPALAARYGFKPTITPPSSSPTDRGLIRALRILAELPREMASTPRMRSIPDFVTALSNSASNETALAPSDPPCDFWDLTPGSIHHDELRSAVGAIALRVVDAEGDTLYFIAYAASASWCLAVMTAIDAVEIARRRWGPKAEDIVHELVARGISFRILWPLGAAPPPARPAPTLRPIGGWVGLGYRDATYKPVGMDYQLYIDRRRAIINGPRAAAALAKGGIVWRLVYEELEPGESLLERHYSDQNTVLRVGENAYETCAISDEELNCICGVYRIYAGISYRPDWF</sequence>
<reference evidence="2 3" key="1">
    <citation type="submission" date="2021-08" db="EMBL/GenBank/DDBJ databases">
        <title>Draft Genome Sequence of Phanerochaete sordida strain YK-624.</title>
        <authorList>
            <person name="Mori T."/>
            <person name="Dohra H."/>
            <person name="Suzuki T."/>
            <person name="Kawagishi H."/>
            <person name="Hirai H."/>
        </authorList>
    </citation>
    <scope>NUCLEOTIDE SEQUENCE [LARGE SCALE GENOMIC DNA]</scope>
    <source>
        <strain evidence="2 3">YK-624</strain>
    </source>
</reference>
<dbReference type="AlphaFoldDB" id="A0A9P3GRF6"/>
<proteinExistence type="predicted"/>
<evidence type="ECO:0000313" key="3">
    <source>
        <dbReference type="Proteomes" id="UP000703269"/>
    </source>
</evidence>
<evidence type="ECO:0000256" key="1">
    <source>
        <dbReference type="SAM" id="MobiDB-lite"/>
    </source>
</evidence>
<accession>A0A9P3GRF6</accession>
<dbReference type="OrthoDB" id="3270336at2759"/>
<gene>
    <name evidence="2" type="ORF">PsYK624_167620</name>
</gene>